<sequence>MKLQLIAGICKSTVTLVMKAGVILLCLKGVIPFHAILFLLIAGGIIRFMARIISFPATVLAILILIGMLL</sequence>
<keyword evidence="1" id="KW-1133">Transmembrane helix</keyword>
<accession>A0A7J5PWG0</accession>
<reference evidence="2 3" key="1">
    <citation type="journal article" date="2019" name="Nat. Med.">
        <title>A library of human gut bacterial isolates paired with longitudinal multiomics data enables mechanistic microbiome research.</title>
        <authorList>
            <person name="Poyet M."/>
            <person name="Groussin M."/>
            <person name="Gibbons S.M."/>
            <person name="Avila-Pacheco J."/>
            <person name="Jiang X."/>
            <person name="Kearney S.M."/>
            <person name="Perrotta A.R."/>
            <person name="Berdy B."/>
            <person name="Zhao S."/>
            <person name="Lieberman T.D."/>
            <person name="Swanson P.K."/>
            <person name="Smith M."/>
            <person name="Roesemann S."/>
            <person name="Alexander J.E."/>
            <person name="Rich S.A."/>
            <person name="Livny J."/>
            <person name="Vlamakis H."/>
            <person name="Clish C."/>
            <person name="Bullock K."/>
            <person name="Deik A."/>
            <person name="Scott J."/>
            <person name="Pierce K.A."/>
            <person name="Xavier R.J."/>
            <person name="Alm E.J."/>
        </authorList>
    </citation>
    <scope>NUCLEOTIDE SEQUENCE [LARGE SCALE GENOMIC DNA]</scope>
    <source>
        <strain evidence="2 3">BIOML-A58</strain>
    </source>
</reference>
<keyword evidence="1" id="KW-0812">Transmembrane</keyword>
<dbReference type="Proteomes" id="UP000434604">
    <property type="component" value="Unassembled WGS sequence"/>
</dbReference>
<feature type="transmembrane region" description="Helical" evidence="1">
    <location>
        <begin position="20"/>
        <end position="41"/>
    </location>
</feature>
<feature type="transmembrane region" description="Helical" evidence="1">
    <location>
        <begin position="48"/>
        <end position="69"/>
    </location>
</feature>
<evidence type="ECO:0000313" key="2">
    <source>
        <dbReference type="EMBL" id="KAB6147370.1"/>
    </source>
</evidence>
<name>A0A7J5PWG0_9BACE</name>
<evidence type="ECO:0000313" key="3">
    <source>
        <dbReference type="Proteomes" id="UP000434604"/>
    </source>
</evidence>
<keyword evidence="1" id="KW-0472">Membrane</keyword>
<organism evidence="2 3">
    <name type="scientific">Bacteroides xylanisolvens</name>
    <dbReference type="NCBI Taxonomy" id="371601"/>
    <lineage>
        <taxon>Bacteria</taxon>
        <taxon>Pseudomonadati</taxon>
        <taxon>Bacteroidota</taxon>
        <taxon>Bacteroidia</taxon>
        <taxon>Bacteroidales</taxon>
        <taxon>Bacteroidaceae</taxon>
        <taxon>Bacteroides</taxon>
    </lineage>
</organism>
<evidence type="ECO:0000256" key="1">
    <source>
        <dbReference type="SAM" id="Phobius"/>
    </source>
</evidence>
<protein>
    <submittedName>
        <fullName evidence="2">Uncharacterized protein</fullName>
    </submittedName>
</protein>
<proteinExistence type="predicted"/>
<dbReference type="EMBL" id="WDED01000016">
    <property type="protein sequence ID" value="KAB6147370.1"/>
    <property type="molecule type" value="Genomic_DNA"/>
</dbReference>
<gene>
    <name evidence="2" type="ORF">GA398_12200</name>
</gene>
<dbReference type="RefSeq" id="WP_138339026.1">
    <property type="nucleotide sequence ID" value="NZ_JBCHGU010000012.1"/>
</dbReference>
<dbReference type="AlphaFoldDB" id="A0A7J5PWG0"/>
<comment type="caution">
    <text evidence="2">The sequence shown here is derived from an EMBL/GenBank/DDBJ whole genome shotgun (WGS) entry which is preliminary data.</text>
</comment>